<dbReference type="GO" id="GO:0016747">
    <property type="term" value="F:acyltransferase activity, transferring groups other than amino-acyl groups"/>
    <property type="evidence" value="ECO:0007669"/>
    <property type="project" value="InterPro"/>
</dbReference>
<evidence type="ECO:0000313" key="4">
    <source>
        <dbReference type="EMBL" id="BEQ16685.1"/>
    </source>
</evidence>
<keyword evidence="1" id="KW-0808">Transferase</keyword>
<dbReference type="InterPro" id="IPR000182">
    <property type="entry name" value="GNAT_dom"/>
</dbReference>
<feature type="domain" description="N-acetyltransferase" evidence="3">
    <location>
        <begin position="353"/>
        <end position="496"/>
    </location>
</feature>
<dbReference type="Pfam" id="PF13673">
    <property type="entry name" value="Acetyltransf_10"/>
    <property type="match status" value="1"/>
</dbReference>
<evidence type="ECO:0000259" key="3">
    <source>
        <dbReference type="PROSITE" id="PS51186"/>
    </source>
</evidence>
<dbReference type="InterPro" id="IPR013785">
    <property type="entry name" value="Aldolase_TIM"/>
</dbReference>
<keyword evidence="2" id="KW-0012">Acyltransferase</keyword>
<dbReference type="Proteomes" id="UP001366166">
    <property type="component" value="Chromosome"/>
</dbReference>
<reference evidence="5" key="1">
    <citation type="journal article" date="2023" name="Arch. Microbiol.">
        <title>Desulfoferula mesophilus gen. nov. sp. nov., a mesophilic sulfate-reducing bacterium isolated from a brackish lake sediment.</title>
        <authorList>
            <person name="Watanabe T."/>
            <person name="Yabe T."/>
            <person name="Tsuji J.M."/>
            <person name="Fukui M."/>
        </authorList>
    </citation>
    <scope>NUCLEOTIDE SEQUENCE [LARGE SCALE GENOMIC DNA]</scope>
    <source>
        <strain evidence="5">12FAK</strain>
    </source>
</reference>
<keyword evidence="5" id="KW-1185">Reference proteome</keyword>
<dbReference type="PROSITE" id="PS51186">
    <property type="entry name" value="GNAT"/>
    <property type="match status" value="1"/>
</dbReference>
<dbReference type="EMBL" id="AP028679">
    <property type="protein sequence ID" value="BEQ16685.1"/>
    <property type="molecule type" value="Genomic_DNA"/>
</dbReference>
<dbReference type="SUPFAM" id="SSF102114">
    <property type="entry name" value="Radical SAM enzymes"/>
    <property type="match status" value="1"/>
</dbReference>
<proteinExistence type="predicted"/>
<dbReference type="SUPFAM" id="SSF55729">
    <property type="entry name" value="Acyl-CoA N-acyltransferases (Nat)"/>
    <property type="match status" value="1"/>
</dbReference>
<dbReference type="Gene3D" id="3.20.20.70">
    <property type="entry name" value="Aldolase class I"/>
    <property type="match status" value="1"/>
</dbReference>
<evidence type="ECO:0000313" key="5">
    <source>
        <dbReference type="Proteomes" id="UP001366166"/>
    </source>
</evidence>
<organism evidence="4 5">
    <name type="scientific">Desulfoferula mesophila</name>
    <dbReference type="NCBI Taxonomy" id="3058419"/>
    <lineage>
        <taxon>Bacteria</taxon>
        <taxon>Pseudomonadati</taxon>
        <taxon>Thermodesulfobacteriota</taxon>
        <taxon>Desulfarculia</taxon>
        <taxon>Desulfarculales</taxon>
        <taxon>Desulfarculaceae</taxon>
        <taxon>Desulfoferula</taxon>
    </lineage>
</organism>
<dbReference type="CDD" id="cd04301">
    <property type="entry name" value="NAT_SF"/>
    <property type="match status" value="1"/>
</dbReference>
<sequence>MDNAQIINQLLCRGLRLEPGAAPMPAPGEDLVLRVGGRAVCPVVSGPWAGDSPWSLAGGSLRFAGEPVEATVEVLPAPAFRAESDPAGVPLGRIARRYGADGLWAAVGPTCLFWASPNRCAFCLVGPAREAGQDLEDKTPLQVGLAAARAKELDQVAHVMLVAGLVPPAGGEIKHLIACTQAVKGAAGLPVEAVLLPPAFTKDLKRLAKAGVDCLDLSLTSFDPTVLSRIAPAKLGLGLDRYMEAWAESVRLLGAGHVSCTILVGLGEDSDQTLEGCHLLVEMGVIPLITPARPGGEMELPAPPDPEYLAGLYQEVAVYMRDHGLSLAQAQAGAARSGAYSALWAWELEPPDLVVRPLRNPDELKTALALRHRVFVEEQGIVQDTDQDGSDDEALHLGAWQGGELAGVLRLLAGDEEGGLLRLGRLAVRQESRGRGMASELLTQAAEQARRRGAEGLTAAVQAANVPLFARLGWQKRGEPFAIHGWEHQEMSLDLG</sequence>
<gene>
    <name evidence="4" type="ORF">FAK_37510</name>
</gene>
<dbReference type="InterPro" id="IPR016181">
    <property type="entry name" value="Acyl_CoA_acyltransferase"/>
</dbReference>
<dbReference type="RefSeq" id="WP_338602869.1">
    <property type="nucleotide sequence ID" value="NZ_AP028679.1"/>
</dbReference>
<dbReference type="PANTHER" id="PTHR43877:SF1">
    <property type="entry name" value="ACETYLTRANSFERASE"/>
    <property type="match status" value="1"/>
</dbReference>
<dbReference type="InterPro" id="IPR024035">
    <property type="entry name" value="MSMEG_0567_GNAT"/>
</dbReference>
<dbReference type="InterPro" id="IPR058240">
    <property type="entry name" value="rSAM_sf"/>
</dbReference>
<accession>A0AAU9EL75</accession>
<evidence type="ECO:0000256" key="1">
    <source>
        <dbReference type="ARBA" id="ARBA00022679"/>
    </source>
</evidence>
<name>A0AAU9EL75_9BACT</name>
<evidence type="ECO:0000256" key="2">
    <source>
        <dbReference type="ARBA" id="ARBA00023315"/>
    </source>
</evidence>
<protein>
    <recommendedName>
        <fullName evidence="3">N-acetyltransferase domain-containing protein</fullName>
    </recommendedName>
</protein>
<dbReference type="KEGG" id="dmp:FAK_37510"/>
<dbReference type="InterPro" id="IPR050832">
    <property type="entry name" value="Bact_Acetyltransf"/>
</dbReference>
<dbReference type="NCBIfam" id="TIGR04045">
    <property type="entry name" value="MSMEG_0567_GNAT"/>
    <property type="match status" value="1"/>
</dbReference>
<dbReference type="PANTHER" id="PTHR43877">
    <property type="entry name" value="AMINOALKYLPHOSPHONATE N-ACETYLTRANSFERASE-RELATED-RELATED"/>
    <property type="match status" value="1"/>
</dbReference>
<dbReference type="AlphaFoldDB" id="A0AAU9EL75"/>
<dbReference type="Gene3D" id="3.40.630.30">
    <property type="match status" value="1"/>
</dbReference>